<dbReference type="Gene3D" id="3.40.50.150">
    <property type="entry name" value="Vaccinia Virus protein VP39"/>
    <property type="match status" value="1"/>
</dbReference>
<feature type="non-terminal residue" evidence="2">
    <location>
        <position position="253"/>
    </location>
</feature>
<sequence>MIKIIKSLFIALLSGFLFNKVNKSSSFYRLKTSINGINNLLNIPKKNIDDCIIAYEYMVNGTAEISNGTSKGTTKVETNHVKNYYSVVNEILAVADIEKMYIPPQIDPKFGLFNNQLILEKNLFNTLQVDSNSKILDIGCGRGRIAHHAAKTTGSKVYGFNIDESQIKNAIKYSKQTNMEKYLDFKVGDHHDKFMYPNNSFNASYSFQAVWPFFKKKELDSVSKEIFRVLVPGGIYSCSEYLLTPYFDKINKN</sequence>
<dbReference type="AlphaFoldDB" id="X0S584"/>
<evidence type="ECO:0000313" key="2">
    <source>
        <dbReference type="EMBL" id="GAF76179.1"/>
    </source>
</evidence>
<name>X0S584_9ZZZZ</name>
<dbReference type="PANTHER" id="PTHR44068">
    <property type="entry name" value="ZGC:194242"/>
    <property type="match status" value="1"/>
</dbReference>
<dbReference type="InterPro" id="IPR029063">
    <property type="entry name" value="SAM-dependent_MTases_sf"/>
</dbReference>
<dbReference type="EMBL" id="BARS01009546">
    <property type="protein sequence ID" value="GAF76179.1"/>
    <property type="molecule type" value="Genomic_DNA"/>
</dbReference>
<proteinExistence type="predicted"/>
<protein>
    <recommendedName>
        <fullName evidence="1">Methyltransferase domain-containing protein</fullName>
    </recommendedName>
</protein>
<evidence type="ECO:0000259" key="1">
    <source>
        <dbReference type="Pfam" id="PF13649"/>
    </source>
</evidence>
<comment type="caution">
    <text evidence="2">The sequence shown here is derived from an EMBL/GenBank/DDBJ whole genome shotgun (WGS) entry which is preliminary data.</text>
</comment>
<dbReference type="SUPFAM" id="SSF53335">
    <property type="entry name" value="S-adenosyl-L-methionine-dependent methyltransferases"/>
    <property type="match status" value="1"/>
</dbReference>
<dbReference type="GO" id="GO:0005783">
    <property type="term" value="C:endoplasmic reticulum"/>
    <property type="evidence" value="ECO:0007669"/>
    <property type="project" value="TreeGrafter"/>
</dbReference>
<feature type="domain" description="Methyltransferase" evidence="1">
    <location>
        <begin position="135"/>
        <end position="234"/>
    </location>
</feature>
<organism evidence="2">
    <name type="scientific">marine sediment metagenome</name>
    <dbReference type="NCBI Taxonomy" id="412755"/>
    <lineage>
        <taxon>unclassified sequences</taxon>
        <taxon>metagenomes</taxon>
        <taxon>ecological metagenomes</taxon>
    </lineage>
</organism>
<dbReference type="CDD" id="cd02440">
    <property type="entry name" value="AdoMet_MTases"/>
    <property type="match status" value="1"/>
</dbReference>
<gene>
    <name evidence="2" type="ORF">S01H1_17936</name>
</gene>
<dbReference type="InterPro" id="IPR041698">
    <property type="entry name" value="Methyltransf_25"/>
</dbReference>
<dbReference type="GO" id="GO:0006696">
    <property type="term" value="P:ergosterol biosynthetic process"/>
    <property type="evidence" value="ECO:0007669"/>
    <property type="project" value="TreeGrafter"/>
</dbReference>
<dbReference type="PANTHER" id="PTHR44068:SF4">
    <property type="entry name" value="S-ADENOSYL-METHIONINE-STEROL-C-METHYLTRANSFERAS (AFU_ORTHOLOGUE AFUA_4G09190)"/>
    <property type="match status" value="1"/>
</dbReference>
<reference evidence="2" key="1">
    <citation type="journal article" date="2014" name="Front. Microbiol.">
        <title>High frequency of phylogenetically diverse reductive dehalogenase-homologous genes in deep subseafloor sedimentary metagenomes.</title>
        <authorList>
            <person name="Kawai M."/>
            <person name="Futagami T."/>
            <person name="Toyoda A."/>
            <person name="Takaki Y."/>
            <person name="Nishi S."/>
            <person name="Hori S."/>
            <person name="Arai W."/>
            <person name="Tsubouchi T."/>
            <person name="Morono Y."/>
            <person name="Uchiyama I."/>
            <person name="Ito T."/>
            <person name="Fujiyama A."/>
            <person name="Inagaki F."/>
            <person name="Takami H."/>
        </authorList>
    </citation>
    <scope>NUCLEOTIDE SEQUENCE</scope>
    <source>
        <strain evidence="2">Expedition CK06-06</strain>
    </source>
</reference>
<accession>X0S584</accession>
<dbReference type="Pfam" id="PF13649">
    <property type="entry name" value="Methyltransf_25"/>
    <property type="match status" value="1"/>
</dbReference>
<dbReference type="GO" id="GO:0003838">
    <property type="term" value="F:sterol 24-C-methyltransferase activity"/>
    <property type="evidence" value="ECO:0007669"/>
    <property type="project" value="TreeGrafter"/>
</dbReference>
<dbReference type="InterPro" id="IPR050447">
    <property type="entry name" value="Erg6_SMT_methyltransf"/>
</dbReference>